<sequence>MNPRVAVALVWGLLVTVALILIPPLLRDRLPDPMATHWGPGGADGSSPLTAALTAQVLVWVVPWLIALAMALRGRVLVRRLGRIYWCAAVAFWSVMALGMAGTMLLANLDVPDWTRAELPGSHVAALVLVAAAAGALAGFLGRGGPDQAPAAGEQPPSLRLRPGERTVWVSRIGNPWLVAVSVAGVATLSVVVVLGLVGAMPGAAAGTALPALAITLVVALATASLTARVSEDGLAIGFGPFGWPVRRIRLSQILSAYPEERFPSQVGGWGFRGMSGSATIMLRGGECLIIRYRSGGQLAISIDDAARGASLINALIAERVEQ</sequence>
<proteinExistence type="predicted"/>
<keyword evidence="1" id="KW-0812">Transmembrane</keyword>
<dbReference type="STRING" id="633440.SAMN05421869_10915"/>
<feature type="transmembrane region" description="Helical" evidence="1">
    <location>
        <begin position="204"/>
        <end position="226"/>
    </location>
</feature>
<protein>
    <recommendedName>
        <fullName evidence="4">DUF1648 domain-containing protein</fullName>
    </recommendedName>
</protein>
<keyword evidence="3" id="KW-1185">Reference proteome</keyword>
<feature type="transmembrane region" description="Helical" evidence="1">
    <location>
        <begin position="121"/>
        <end position="141"/>
    </location>
</feature>
<evidence type="ECO:0000313" key="3">
    <source>
        <dbReference type="Proteomes" id="UP000199202"/>
    </source>
</evidence>
<reference evidence="2 3" key="1">
    <citation type="submission" date="2016-10" db="EMBL/GenBank/DDBJ databases">
        <authorList>
            <person name="de Groot N.N."/>
        </authorList>
    </citation>
    <scope>NUCLEOTIDE SEQUENCE [LARGE SCALE GENOMIC DNA]</scope>
    <source>
        <strain evidence="2 3">CGMCC 4.6533</strain>
    </source>
</reference>
<dbReference type="RefSeq" id="WP_090933505.1">
    <property type="nucleotide sequence ID" value="NZ_FNDJ01000009.1"/>
</dbReference>
<name>A0A1G8RCL5_9ACTN</name>
<gene>
    <name evidence="2" type="ORF">SAMN05421869_10915</name>
</gene>
<evidence type="ECO:0000313" key="2">
    <source>
        <dbReference type="EMBL" id="SDJ14120.1"/>
    </source>
</evidence>
<dbReference type="EMBL" id="FNDJ01000009">
    <property type="protein sequence ID" value="SDJ14120.1"/>
    <property type="molecule type" value="Genomic_DNA"/>
</dbReference>
<evidence type="ECO:0000256" key="1">
    <source>
        <dbReference type="SAM" id="Phobius"/>
    </source>
</evidence>
<feature type="transmembrane region" description="Helical" evidence="1">
    <location>
        <begin position="177"/>
        <end position="198"/>
    </location>
</feature>
<keyword evidence="1" id="KW-0472">Membrane</keyword>
<feature type="transmembrane region" description="Helical" evidence="1">
    <location>
        <begin position="51"/>
        <end position="72"/>
    </location>
</feature>
<dbReference type="OrthoDB" id="4303577at2"/>
<organism evidence="2 3">
    <name type="scientific">Nonomuraea jiangxiensis</name>
    <dbReference type="NCBI Taxonomy" id="633440"/>
    <lineage>
        <taxon>Bacteria</taxon>
        <taxon>Bacillati</taxon>
        <taxon>Actinomycetota</taxon>
        <taxon>Actinomycetes</taxon>
        <taxon>Streptosporangiales</taxon>
        <taxon>Streptosporangiaceae</taxon>
        <taxon>Nonomuraea</taxon>
    </lineage>
</organism>
<dbReference type="AlphaFoldDB" id="A0A1G8RCL5"/>
<feature type="transmembrane region" description="Helical" evidence="1">
    <location>
        <begin position="84"/>
        <end position="109"/>
    </location>
</feature>
<evidence type="ECO:0008006" key="4">
    <source>
        <dbReference type="Google" id="ProtNLM"/>
    </source>
</evidence>
<dbReference type="Proteomes" id="UP000199202">
    <property type="component" value="Unassembled WGS sequence"/>
</dbReference>
<accession>A0A1G8RCL5</accession>
<keyword evidence="1" id="KW-1133">Transmembrane helix</keyword>